<reference evidence="7 8" key="1">
    <citation type="submission" date="2019-11" db="EMBL/GenBank/DDBJ databases">
        <title>Whole-genome sequence of a the green, strictly anaerobic photosynthetic bacterium Heliobacillus mobilis DSM 6151.</title>
        <authorList>
            <person name="Kyndt J.A."/>
            <person name="Meyer T.E."/>
        </authorList>
    </citation>
    <scope>NUCLEOTIDE SEQUENCE [LARGE SCALE GENOMIC DNA]</scope>
    <source>
        <strain evidence="7 8">DSM 6151</strain>
    </source>
</reference>
<dbReference type="AlphaFoldDB" id="A0A6I3SLE9"/>
<dbReference type="Gene3D" id="1.10.10.10">
    <property type="entry name" value="Winged helix-like DNA-binding domain superfamily/Winged helix DNA-binding domain"/>
    <property type="match status" value="1"/>
</dbReference>
<dbReference type="InterPro" id="IPR013325">
    <property type="entry name" value="RNA_pol_sigma_r2"/>
</dbReference>
<comment type="similarity">
    <text evidence="1">Belongs to the sigma-70 factor family. ECF subfamily.</text>
</comment>
<dbReference type="PANTHER" id="PTHR43133:SF51">
    <property type="entry name" value="RNA POLYMERASE SIGMA FACTOR"/>
    <property type="match status" value="1"/>
</dbReference>
<dbReference type="EMBL" id="WNKU01000014">
    <property type="protein sequence ID" value="MTV49750.1"/>
    <property type="molecule type" value="Genomic_DNA"/>
</dbReference>
<dbReference type="Pfam" id="PF08281">
    <property type="entry name" value="Sigma70_r4_2"/>
    <property type="match status" value="1"/>
</dbReference>
<dbReference type="CDD" id="cd06171">
    <property type="entry name" value="Sigma70_r4"/>
    <property type="match status" value="1"/>
</dbReference>
<dbReference type="Pfam" id="PF04542">
    <property type="entry name" value="Sigma70_r2"/>
    <property type="match status" value="1"/>
</dbReference>
<dbReference type="NCBIfam" id="TIGR02937">
    <property type="entry name" value="sigma70-ECF"/>
    <property type="match status" value="1"/>
</dbReference>
<keyword evidence="8" id="KW-1185">Reference proteome</keyword>
<comment type="caution">
    <text evidence="7">The sequence shown here is derived from an EMBL/GenBank/DDBJ whole genome shotgun (WGS) entry which is preliminary data.</text>
</comment>
<evidence type="ECO:0000313" key="7">
    <source>
        <dbReference type="EMBL" id="MTV49750.1"/>
    </source>
</evidence>
<dbReference type="Gene3D" id="1.10.1740.10">
    <property type="match status" value="1"/>
</dbReference>
<dbReference type="OrthoDB" id="2080364at2"/>
<keyword evidence="2" id="KW-0805">Transcription regulation</keyword>
<evidence type="ECO:0000256" key="1">
    <source>
        <dbReference type="ARBA" id="ARBA00010641"/>
    </source>
</evidence>
<evidence type="ECO:0000256" key="3">
    <source>
        <dbReference type="ARBA" id="ARBA00023082"/>
    </source>
</evidence>
<evidence type="ECO:0000256" key="2">
    <source>
        <dbReference type="ARBA" id="ARBA00023015"/>
    </source>
</evidence>
<dbReference type="SUPFAM" id="SSF88946">
    <property type="entry name" value="Sigma2 domain of RNA polymerase sigma factors"/>
    <property type="match status" value="1"/>
</dbReference>
<evidence type="ECO:0000313" key="8">
    <source>
        <dbReference type="Proteomes" id="UP000430670"/>
    </source>
</evidence>
<accession>A0A6I3SLE9</accession>
<protein>
    <submittedName>
        <fullName evidence="7">Sigma-70 family RNA polymerase sigma factor</fullName>
    </submittedName>
</protein>
<dbReference type="SUPFAM" id="SSF88659">
    <property type="entry name" value="Sigma3 and sigma4 domains of RNA polymerase sigma factors"/>
    <property type="match status" value="1"/>
</dbReference>
<name>A0A6I3SLE9_HELMO</name>
<keyword evidence="4" id="KW-0804">Transcription</keyword>
<dbReference type="GO" id="GO:0016987">
    <property type="term" value="F:sigma factor activity"/>
    <property type="evidence" value="ECO:0007669"/>
    <property type="project" value="UniProtKB-KW"/>
</dbReference>
<dbReference type="InterPro" id="IPR007627">
    <property type="entry name" value="RNA_pol_sigma70_r2"/>
</dbReference>
<evidence type="ECO:0000256" key="4">
    <source>
        <dbReference type="ARBA" id="ARBA00023163"/>
    </source>
</evidence>
<dbReference type="InterPro" id="IPR014284">
    <property type="entry name" value="RNA_pol_sigma-70_dom"/>
</dbReference>
<proteinExistence type="inferred from homology"/>
<organism evidence="7 8">
    <name type="scientific">Heliobacterium mobile</name>
    <name type="common">Heliobacillus mobilis</name>
    <dbReference type="NCBI Taxonomy" id="28064"/>
    <lineage>
        <taxon>Bacteria</taxon>
        <taxon>Bacillati</taxon>
        <taxon>Bacillota</taxon>
        <taxon>Clostridia</taxon>
        <taxon>Eubacteriales</taxon>
        <taxon>Heliobacteriaceae</taxon>
        <taxon>Heliobacterium</taxon>
    </lineage>
</organism>
<gene>
    <name evidence="7" type="ORF">GJ688_12280</name>
</gene>
<dbReference type="GO" id="GO:0006352">
    <property type="term" value="P:DNA-templated transcription initiation"/>
    <property type="evidence" value="ECO:0007669"/>
    <property type="project" value="InterPro"/>
</dbReference>
<feature type="domain" description="RNA polymerase sigma factor 70 region 4 type 2" evidence="6">
    <location>
        <begin position="123"/>
        <end position="175"/>
    </location>
</feature>
<dbReference type="Proteomes" id="UP000430670">
    <property type="component" value="Unassembled WGS sequence"/>
</dbReference>
<sequence length="212" mass="24461">MGGDLLEVESMIERFKAGDIEGLRLIYERCYKPVYQAAFFVTRDAGLAEDVTHDVFLKLGEKIDQLREPSKLEAWLCQMAANTARDLLRRRVRSVLCAEVRENATEMTGDSPESAALEEEERALIRRCVSDLPQEYRSVIYLKYYRDQTIEQISSALDIPSGSVKSRLSRAKQRIKKWLERDGQIKRHSVEDINNETIGRIAEFGKENTYHE</sequence>
<evidence type="ECO:0000259" key="5">
    <source>
        <dbReference type="Pfam" id="PF04542"/>
    </source>
</evidence>
<feature type="domain" description="RNA polymerase sigma-70 region 2" evidence="5">
    <location>
        <begin position="26"/>
        <end position="93"/>
    </location>
</feature>
<dbReference type="GO" id="GO:0003677">
    <property type="term" value="F:DNA binding"/>
    <property type="evidence" value="ECO:0007669"/>
    <property type="project" value="InterPro"/>
</dbReference>
<dbReference type="InterPro" id="IPR039425">
    <property type="entry name" value="RNA_pol_sigma-70-like"/>
</dbReference>
<dbReference type="InterPro" id="IPR013249">
    <property type="entry name" value="RNA_pol_sigma70_r4_t2"/>
</dbReference>
<dbReference type="InterPro" id="IPR013324">
    <property type="entry name" value="RNA_pol_sigma_r3/r4-like"/>
</dbReference>
<dbReference type="InterPro" id="IPR036388">
    <property type="entry name" value="WH-like_DNA-bd_sf"/>
</dbReference>
<dbReference type="PANTHER" id="PTHR43133">
    <property type="entry name" value="RNA POLYMERASE ECF-TYPE SIGMA FACTO"/>
    <property type="match status" value="1"/>
</dbReference>
<keyword evidence="3" id="KW-0731">Sigma factor</keyword>
<evidence type="ECO:0000259" key="6">
    <source>
        <dbReference type="Pfam" id="PF08281"/>
    </source>
</evidence>